<feature type="binding site" evidence="12">
    <location>
        <position position="767"/>
    </location>
    <ligand>
        <name>[4Fe-4S] cluster</name>
        <dbReference type="ChEBI" id="CHEBI:49883"/>
        <label>2</label>
    </ligand>
</feature>
<evidence type="ECO:0000256" key="11">
    <source>
        <dbReference type="PIRSR" id="PIRSR000159-2"/>
    </source>
</evidence>
<evidence type="ECO:0000256" key="7">
    <source>
        <dbReference type="ARBA" id="ARBA00023004"/>
    </source>
</evidence>
<dbReference type="GO" id="GO:0005506">
    <property type="term" value="F:iron ion binding"/>
    <property type="evidence" value="ECO:0007669"/>
    <property type="project" value="InterPro"/>
</dbReference>
<evidence type="ECO:0000256" key="12">
    <source>
        <dbReference type="PIRSR" id="PIRSR000159-50"/>
    </source>
</evidence>
<keyword evidence="7 12" id="KW-0408">Iron</keyword>
<feature type="domain" description="4Fe-4S ferredoxin-type" evidence="13">
    <location>
        <begin position="704"/>
        <end position="733"/>
    </location>
</feature>
<dbReference type="InterPro" id="IPR033412">
    <property type="entry name" value="PFOR_II"/>
</dbReference>
<feature type="binding site" evidence="12">
    <location>
        <position position="773"/>
    </location>
    <ligand>
        <name>[4Fe-4S] cluster</name>
        <dbReference type="ChEBI" id="CHEBI:49883"/>
        <label>2</label>
    </ligand>
</feature>
<dbReference type="InterPro" id="IPR002869">
    <property type="entry name" value="Pyrv_flavodox_OxRed_cen"/>
</dbReference>
<dbReference type="eggNOG" id="COG0674">
    <property type="taxonomic scope" value="Bacteria"/>
</dbReference>
<dbReference type="InterPro" id="IPR017896">
    <property type="entry name" value="4Fe4S_Fe-S-bd"/>
</dbReference>
<dbReference type="GO" id="GO:0030976">
    <property type="term" value="F:thiamine pyrophosphate binding"/>
    <property type="evidence" value="ECO:0007669"/>
    <property type="project" value="InterPro"/>
</dbReference>
<dbReference type="FunFam" id="3.40.50.920:FF:000007">
    <property type="entry name" value="Pyruvate:ferredoxin (Flavodoxin) oxidoreductase"/>
    <property type="match status" value="1"/>
</dbReference>
<feature type="binding site" evidence="10">
    <location>
        <position position="83"/>
    </location>
    <ligand>
        <name>thiamine diphosphate</name>
        <dbReference type="ChEBI" id="CHEBI:58937"/>
    </ligand>
</feature>
<comment type="similarity">
    <text evidence="1 9">Belongs to the pyruvate:ferredoxin/flavodoxin oxidoreductase family.</text>
</comment>
<dbReference type="PaxDb" id="411470-RUMGNA_03464"/>
<keyword evidence="3 12" id="KW-0004">4Fe-4S</keyword>
<dbReference type="PROSITE" id="PS51379">
    <property type="entry name" value="4FE4S_FER_2"/>
    <property type="match status" value="2"/>
</dbReference>
<evidence type="ECO:0000256" key="2">
    <source>
        <dbReference type="ARBA" id="ARBA00022448"/>
    </source>
</evidence>
<comment type="cofactor">
    <cofactor evidence="12">
        <name>[4Fe-4S] cluster</name>
        <dbReference type="ChEBI" id="CHEBI:49883"/>
    </cofactor>
    <text evidence="12">Binds 3 [4Fe-4S] clusters per subunit.</text>
</comment>
<evidence type="ECO:0000313" key="14">
    <source>
        <dbReference type="EMBL" id="EDN76360.1"/>
    </source>
</evidence>
<feature type="binding site" evidence="12">
    <location>
        <position position="713"/>
    </location>
    <ligand>
        <name>[4Fe-4S] cluster</name>
        <dbReference type="ChEBI" id="CHEBI:49883"/>
        <label>1</label>
    </ligand>
</feature>
<keyword evidence="4 12" id="KW-0479">Metal-binding</keyword>
<evidence type="ECO:0000256" key="4">
    <source>
        <dbReference type="ARBA" id="ARBA00022723"/>
    </source>
</evidence>
<keyword evidence="6 9" id="KW-0560">Oxidoreductase</keyword>
<feature type="binding site" evidence="12">
    <location>
        <position position="1099"/>
    </location>
    <ligand>
        <name>[4Fe-4S] cluster</name>
        <dbReference type="ChEBI" id="CHEBI:49883"/>
        <label>3</label>
    </ligand>
</feature>
<evidence type="ECO:0000256" key="8">
    <source>
        <dbReference type="ARBA" id="ARBA00023014"/>
    </source>
</evidence>
<dbReference type="SUPFAM" id="SSF53323">
    <property type="entry name" value="Pyruvate-ferredoxin oxidoreductase, PFOR, domain III"/>
    <property type="match status" value="1"/>
</dbReference>
<dbReference type="Gene3D" id="3.40.920.10">
    <property type="entry name" value="Pyruvate-ferredoxin oxidoreductase, PFOR, domain III"/>
    <property type="match status" value="1"/>
</dbReference>
<dbReference type="FunFam" id="3.40.920.10:FF:000001">
    <property type="entry name" value="Pyruvate:ferredoxin (Flavodoxin) oxidoreductase"/>
    <property type="match status" value="1"/>
</dbReference>
<feature type="binding site" evidence="10">
    <location>
        <position position="50"/>
    </location>
    <ligand>
        <name>pyruvate</name>
        <dbReference type="ChEBI" id="CHEBI:15361"/>
    </ligand>
</feature>
<dbReference type="Pfam" id="PF17147">
    <property type="entry name" value="PFOR_II"/>
    <property type="match status" value="1"/>
</dbReference>
<feature type="binding site" evidence="12">
    <location>
        <position position="723"/>
    </location>
    <ligand>
        <name>[4Fe-4S] cluster</name>
        <dbReference type="ChEBI" id="CHEBI:49883"/>
        <label>2</label>
    </ligand>
</feature>
<dbReference type="PANTHER" id="PTHR32154:SF0">
    <property type="entry name" value="PYRUVATE-FLAVODOXIN OXIDOREDUCTASE-RELATED"/>
    <property type="match status" value="1"/>
</dbReference>
<dbReference type="eggNOG" id="COG1013">
    <property type="taxonomic scope" value="Bacteria"/>
</dbReference>
<gene>
    <name evidence="14" type="primary">nifJ</name>
    <name evidence="14" type="ORF">RUMGNA_03464</name>
</gene>
<keyword evidence="8 12" id="KW-0411">Iron-sulfur</keyword>
<dbReference type="Pfam" id="PF12838">
    <property type="entry name" value="Fer4_7"/>
    <property type="match status" value="1"/>
</dbReference>
<dbReference type="InterPro" id="IPR017900">
    <property type="entry name" value="4Fe4S_Fe_S_CS"/>
</dbReference>
<dbReference type="Proteomes" id="UP000004410">
    <property type="component" value="Unassembled WGS sequence"/>
</dbReference>
<dbReference type="CDD" id="cd07034">
    <property type="entry name" value="TPP_PYR_PFOR_IOR-alpha_like"/>
    <property type="match status" value="1"/>
</dbReference>
<proteinExistence type="inferred from homology"/>
<dbReference type="Gene3D" id="3.40.50.970">
    <property type="match status" value="2"/>
</dbReference>
<dbReference type="CDD" id="cd03377">
    <property type="entry name" value="TPP_PFOR_PNO"/>
    <property type="match status" value="1"/>
</dbReference>
<dbReference type="InterPro" id="IPR019752">
    <property type="entry name" value="Pyrv/ketoisovalerate_OxRed_cat"/>
</dbReference>
<dbReference type="SUPFAM" id="SSF52518">
    <property type="entry name" value="Thiamin diphosphate-binding fold (THDP-binding)"/>
    <property type="match status" value="2"/>
</dbReference>
<dbReference type="SUPFAM" id="SSF52922">
    <property type="entry name" value="TK C-terminal domain-like"/>
    <property type="match status" value="1"/>
</dbReference>
<evidence type="ECO:0000259" key="13">
    <source>
        <dbReference type="PROSITE" id="PS51379"/>
    </source>
</evidence>
<evidence type="ECO:0000256" key="5">
    <source>
        <dbReference type="ARBA" id="ARBA00022982"/>
    </source>
</evidence>
<name>A7B798_MEDG7</name>
<dbReference type="InterPro" id="IPR029061">
    <property type="entry name" value="THDP-binding"/>
</dbReference>
<dbReference type="Pfam" id="PF01855">
    <property type="entry name" value="POR_N"/>
    <property type="match status" value="1"/>
</dbReference>
<feature type="binding site" evidence="10">
    <location>
        <begin position="1019"/>
        <end position="1024"/>
    </location>
    <ligand>
        <name>thiamine diphosphate</name>
        <dbReference type="ChEBI" id="CHEBI:58937"/>
    </ligand>
</feature>
<dbReference type="Pfam" id="PF02775">
    <property type="entry name" value="TPP_enzyme_C"/>
    <property type="match status" value="1"/>
</dbReference>
<dbReference type="InterPro" id="IPR011895">
    <property type="entry name" value="Pyrv_flavodox_OxRed"/>
</dbReference>
<sequence>MRLHVKNSFYNVISKEEQEMARKMKTMDGNQAAAHVSYAYTEVAAIYPITPSSVMPEHIDEWATEGRKNIFGTTVHVTEMQSEAGAAGAVHGSLAAGALTTTFTASQGLLLMIPNLYKVAGEQLPGVFNVSARALASHALSIFGDHSDVYACRQTGAAMLCESSVQEVMDLTPVAHCAALEGKIPFINFFDGFRTSHEIQKIETWDYEDLEDLVNKDAIDEFRAHALNPNHPCQRGSAQNPDIFFQAREACNPYYDALPAIVQNYMDKVNEKIGTDYKLFNYYGAEDAEHVIVAMGSVCDTIEETIDYLMAAGEKVGVVKVRLYRPFSAEALINAIPDSVKKISVLDRTKEPGALGEPLYLDVVAALKGTKFDAVPIYTGRYGLGSKDTTPAQIVAVYHNDEKQKFTIGIEDDVTHLSLKADEPLVTTPEGTINCKFWGLGADGTVGANKNSIKIIGDNTDMYAQAYFDYDSKKSGGVTMSHLRFGKSPIKSTYLIRQANFVACHNPSYVDKYNMVQELVDGGTFLLNCSWDMEGLEEHLPGQVKSYIANHNIKFYTIDGIKIGKEIGLGGRINTVLQSAFFKLAAIIPEEEAIDLMKAAAKATYGRKGDKIVQMNYDAIDAGAKQVVEIAVPESWKDAADEGLTTPHVGEGGRADVVDFVKNIQAKVNAQEGNTLPVSAFNEYVDGSTPSGSSAYEKRGIAVDIPIWQPDNCIQCNRCAYVCPHAVIRPIALTEEEAANAPEGMDMIDMMGMPNMKFSIAVSAYDCTGCGSCANVCPGKKGEKALVMGNMEANAGKQDFFNYGTELPIKPEVVAKFKETTVKGSQFKQPLLEFSGACAGCGETPYAKLITQLFGDRMYIANATGCSSIWGNSSPSTPYTVNPQGRGPAWSNSLFEDNAEFGYGMLLAQNTIRERLKASVEKLAENGVNDDVKAAAQEYLDTFSVGATNGTATDKLVKALEDCDCGCAERAELLKNKDFLAKKSQWIFGGDGWAYDIGFGGVDHVLASGQDINIMVFDTEVYSNTGGQSSKATKTGATAQFAAGGKETKKKDLAGIAMSYGYVYVAQIAMGADFNQTVKAIAEAEAYPGPSLIIAYAPCINHGIKKGMSKAQTEEQLAVECGYWNNFRFNPEAEKKFTLDSKEPKGDYQEFLNGEVRYNALMRANPEKAQRLFAQNEAEAMERYEYLKGLVNLYDGTAKED</sequence>
<feature type="site" description="Important for catalytic activity" evidence="11">
    <location>
        <position position="1024"/>
    </location>
</feature>
<dbReference type="GO" id="GO:0006979">
    <property type="term" value="P:response to oxidative stress"/>
    <property type="evidence" value="ECO:0007669"/>
    <property type="project" value="TreeGrafter"/>
</dbReference>
<dbReference type="GO" id="GO:0051539">
    <property type="term" value="F:4 iron, 4 sulfur cluster binding"/>
    <property type="evidence" value="ECO:0007669"/>
    <property type="project" value="UniProtKB-KW"/>
</dbReference>
<dbReference type="FunFam" id="3.40.50.970:FF:000012">
    <property type="entry name" value="Pyruvate:ferredoxin (Flavodoxin) oxidoreductase"/>
    <property type="match status" value="1"/>
</dbReference>
<dbReference type="InterPro" id="IPR019456">
    <property type="entry name" value="Pyrv-flavodox_OxRtase_EKR"/>
</dbReference>
<feature type="binding site" evidence="10">
    <location>
        <position position="866"/>
    </location>
    <ligand>
        <name>thiamine diphosphate</name>
        <dbReference type="ChEBI" id="CHEBI:58937"/>
    </ligand>
</feature>
<keyword evidence="2 9" id="KW-0813">Transport</keyword>
<feature type="site" description="Important for catalytic activity" evidence="11">
    <location>
        <position position="50"/>
    </location>
</feature>
<comment type="catalytic activity">
    <reaction evidence="9">
        <text>2 oxidized [2Fe-2S]-[ferredoxin] + pyruvate + CoA = 2 reduced [2Fe-2S]-[ferredoxin] + acetyl-CoA + CO2 + H(+)</text>
        <dbReference type="Rhea" id="RHEA:12765"/>
        <dbReference type="Rhea" id="RHEA-COMP:10000"/>
        <dbReference type="Rhea" id="RHEA-COMP:10001"/>
        <dbReference type="ChEBI" id="CHEBI:15361"/>
        <dbReference type="ChEBI" id="CHEBI:15378"/>
        <dbReference type="ChEBI" id="CHEBI:16526"/>
        <dbReference type="ChEBI" id="CHEBI:33737"/>
        <dbReference type="ChEBI" id="CHEBI:33738"/>
        <dbReference type="ChEBI" id="CHEBI:57287"/>
        <dbReference type="ChEBI" id="CHEBI:57288"/>
        <dbReference type="EC" id="1.2.7.1"/>
    </reaction>
</comment>
<dbReference type="EMBL" id="AAYG02000031">
    <property type="protein sequence ID" value="EDN76360.1"/>
    <property type="molecule type" value="Genomic_DNA"/>
</dbReference>
<dbReference type="Pfam" id="PF10371">
    <property type="entry name" value="EKR"/>
    <property type="match status" value="1"/>
</dbReference>
<evidence type="ECO:0000256" key="6">
    <source>
        <dbReference type="ARBA" id="ARBA00023002"/>
    </source>
</evidence>
<dbReference type="AlphaFoldDB" id="A7B798"/>
<dbReference type="InterPro" id="IPR011766">
    <property type="entry name" value="TPP_enzyme_TPP-bd"/>
</dbReference>
<dbReference type="GO" id="GO:0022900">
    <property type="term" value="P:electron transport chain"/>
    <property type="evidence" value="ECO:0007669"/>
    <property type="project" value="InterPro"/>
</dbReference>
<evidence type="ECO:0000256" key="3">
    <source>
        <dbReference type="ARBA" id="ARBA00022485"/>
    </source>
</evidence>
<dbReference type="PIRSF" id="PIRSF000159">
    <property type="entry name" value="NifJ"/>
    <property type="match status" value="1"/>
</dbReference>
<evidence type="ECO:0000256" key="1">
    <source>
        <dbReference type="ARBA" id="ARBA00009032"/>
    </source>
</evidence>
<feature type="binding site" evidence="12">
    <location>
        <position position="719"/>
    </location>
    <ligand>
        <name>[4Fe-4S] cluster</name>
        <dbReference type="ChEBI" id="CHEBI:49883"/>
        <label>1</label>
    </ligand>
</feature>
<dbReference type="NCBIfam" id="TIGR02176">
    <property type="entry name" value="pyruv_ox_red"/>
    <property type="match status" value="1"/>
</dbReference>
<dbReference type="EC" id="1.2.7.1" evidence="9"/>
<reference evidence="14 15" key="2">
    <citation type="submission" date="2007-06" db="EMBL/GenBank/DDBJ databases">
        <title>Draft genome sequence of Ruminococcus gnavus (ATCC 29149).</title>
        <authorList>
            <person name="Sudarsanam P."/>
            <person name="Ley R."/>
            <person name="Guruge J."/>
            <person name="Turnbaugh P.J."/>
            <person name="Mahowald M."/>
            <person name="Liep D."/>
            <person name="Gordon J."/>
        </authorList>
    </citation>
    <scope>NUCLEOTIDE SEQUENCE [LARGE SCALE GENOMIC DNA]</scope>
    <source>
        <strain evidence="14 15">ATCC 29149</strain>
    </source>
</reference>
<dbReference type="PROSITE" id="PS00198">
    <property type="entry name" value="4FE4S_FER_1"/>
    <property type="match status" value="2"/>
</dbReference>
<dbReference type="PANTHER" id="PTHR32154">
    <property type="entry name" value="PYRUVATE-FLAVODOXIN OXIDOREDUCTASE-RELATED"/>
    <property type="match status" value="1"/>
</dbReference>
<protein>
    <recommendedName>
        <fullName evidence="9">Pyruvate:ferredoxin oxidoreductase</fullName>
        <ecNumber evidence="9">1.2.7.1</ecNumber>
    </recommendedName>
    <alternativeName>
        <fullName evidence="9">Pyruvate synthase</fullName>
    </alternativeName>
</protein>
<dbReference type="Pfam" id="PF01558">
    <property type="entry name" value="POR"/>
    <property type="match status" value="1"/>
</dbReference>
<accession>A7B798</accession>
<feature type="binding site" evidence="10">
    <location>
        <begin position="990"/>
        <end position="993"/>
    </location>
    <ligand>
        <name>thiamine diphosphate</name>
        <dbReference type="ChEBI" id="CHEBI:58937"/>
    </ligand>
</feature>
<dbReference type="GO" id="GO:0019164">
    <property type="term" value="F:pyruvate synthase activity"/>
    <property type="evidence" value="ECO:0007669"/>
    <property type="project" value="UniProtKB-EC"/>
</dbReference>
<feature type="binding site" evidence="12">
    <location>
        <position position="841"/>
    </location>
    <ligand>
        <name>[4Fe-4S] cluster</name>
        <dbReference type="ChEBI" id="CHEBI:49883"/>
        <label>3</label>
    </ligand>
</feature>
<evidence type="ECO:0000313" key="15">
    <source>
        <dbReference type="Proteomes" id="UP000004410"/>
    </source>
</evidence>
<dbReference type="Gene3D" id="3.30.70.20">
    <property type="match status" value="1"/>
</dbReference>
<dbReference type="InterPro" id="IPR050722">
    <property type="entry name" value="Pyruvate:ferred/Flavod_OxRd"/>
</dbReference>
<feature type="binding site" evidence="12">
    <location>
        <position position="716"/>
    </location>
    <ligand>
        <name>[4Fe-4S] cluster</name>
        <dbReference type="ChEBI" id="CHEBI:49883"/>
        <label>1</label>
    </ligand>
</feature>
<feature type="binding site" evidence="12">
    <location>
        <position position="777"/>
    </location>
    <ligand>
        <name>[4Fe-4S] cluster</name>
        <dbReference type="ChEBI" id="CHEBI:49883"/>
        <label>1</label>
    </ligand>
</feature>
<dbReference type="InterPro" id="IPR009014">
    <property type="entry name" value="Transketo_C/PFOR_II"/>
</dbReference>
<dbReference type="InterPro" id="IPR037112">
    <property type="entry name" value="Pyrv-flavodox_OxR_EKR_sf"/>
</dbReference>
<feature type="domain" description="4Fe-4S ferredoxin-type" evidence="13">
    <location>
        <begin position="758"/>
        <end position="778"/>
    </location>
</feature>
<comment type="caution">
    <text evidence="14">The sequence shown here is derived from an EMBL/GenBank/DDBJ whole genome shotgun (WGS) entry which is preliminary data.</text>
</comment>
<feature type="binding site" evidence="12">
    <location>
        <position position="838"/>
    </location>
    <ligand>
        <name>[4Fe-4S] cluster</name>
        <dbReference type="ChEBI" id="CHEBI:49883"/>
        <label>3</label>
    </ligand>
</feature>
<feature type="binding site" evidence="12">
    <location>
        <position position="770"/>
    </location>
    <ligand>
        <name>[4Fe-4S] cluster</name>
        <dbReference type="ChEBI" id="CHEBI:49883"/>
        <label>2</label>
    </ligand>
</feature>
<reference evidence="14 15" key="1">
    <citation type="submission" date="2007-04" db="EMBL/GenBank/DDBJ databases">
        <authorList>
            <person name="Fulton L."/>
            <person name="Clifton S."/>
            <person name="Fulton B."/>
            <person name="Xu J."/>
            <person name="Minx P."/>
            <person name="Pepin K.H."/>
            <person name="Johnson M."/>
            <person name="Thiruvilangam P."/>
            <person name="Bhonagiri V."/>
            <person name="Nash W.E."/>
            <person name="Mardis E.R."/>
            <person name="Wilson R.K."/>
        </authorList>
    </citation>
    <scope>NUCLEOTIDE SEQUENCE [LARGE SCALE GENOMIC DNA]</scope>
    <source>
        <strain evidence="14 15">ATCC 29149</strain>
    </source>
</reference>
<dbReference type="FunFam" id="3.40.50.970:FF:000041">
    <property type="entry name" value="Pyruvate:ferredoxin (Flavodoxin) oxidoreductase"/>
    <property type="match status" value="1"/>
</dbReference>
<keyword evidence="5 9" id="KW-0249">Electron transport</keyword>
<dbReference type="Gene3D" id="4.10.780.10">
    <property type="entry name" value="Pyruvate-flavodoxin oxidoreductase, EKR domain"/>
    <property type="match status" value="1"/>
</dbReference>
<dbReference type="InterPro" id="IPR002880">
    <property type="entry name" value="Pyrv_Fd/Flavodoxin_OxRdtase_N"/>
</dbReference>
<feature type="binding site" evidence="10">
    <location>
        <position position="133"/>
    </location>
    <ligand>
        <name>pyruvate</name>
        <dbReference type="ChEBI" id="CHEBI:15361"/>
    </ligand>
</feature>
<organism evidence="14 15">
    <name type="scientific">Mediterraneibacter gnavus (strain ATCC 29149 / DSM 114966 / JCM 6515 / VPI C7-9)</name>
    <name type="common">Ruminococcus gnavus</name>
    <dbReference type="NCBI Taxonomy" id="411470"/>
    <lineage>
        <taxon>Bacteria</taxon>
        <taxon>Bacillati</taxon>
        <taxon>Bacillota</taxon>
        <taxon>Clostridia</taxon>
        <taxon>Lachnospirales</taxon>
        <taxon>Lachnospiraceae</taxon>
        <taxon>Mediterraneibacter</taxon>
    </lineage>
</organism>
<dbReference type="eggNOG" id="COG1014">
    <property type="taxonomic scope" value="Bacteria"/>
</dbReference>
<dbReference type="SUPFAM" id="SSF54862">
    <property type="entry name" value="4Fe-4S ferredoxins"/>
    <property type="match status" value="1"/>
</dbReference>
<dbReference type="FunFam" id="3.30.70.20:FF:000022">
    <property type="entry name" value="Pyruvate:ferredoxin (Flavodoxin) oxidoreductase"/>
    <property type="match status" value="1"/>
</dbReference>
<keyword evidence="14" id="KW-0670">Pyruvate</keyword>
<feature type="binding site" evidence="10">
    <location>
        <position position="843"/>
    </location>
    <ligand>
        <name>thiamine diphosphate</name>
        <dbReference type="ChEBI" id="CHEBI:58937"/>
    </ligand>
</feature>
<dbReference type="SMART" id="SM00890">
    <property type="entry name" value="EKR"/>
    <property type="match status" value="1"/>
</dbReference>
<evidence type="ECO:0000256" key="9">
    <source>
        <dbReference type="PIRNR" id="PIRNR000159"/>
    </source>
</evidence>
<feature type="binding site" evidence="12">
    <location>
        <position position="866"/>
    </location>
    <ligand>
        <name>[4Fe-4S] cluster</name>
        <dbReference type="ChEBI" id="CHEBI:49883"/>
        <label>3</label>
    </ligand>
</feature>
<evidence type="ECO:0000256" key="10">
    <source>
        <dbReference type="PIRSR" id="PIRSR000159-1"/>
    </source>
</evidence>
<feature type="site" description="Important for catalytic activity" evidence="11">
    <location>
        <position position="83"/>
    </location>
</feature>
<feature type="site" description="Important for catalytic activity" evidence="11">
    <location>
        <position position="133"/>
    </location>
</feature>
<dbReference type="Gene3D" id="3.40.50.920">
    <property type="match status" value="1"/>
</dbReference>